<keyword evidence="3" id="KW-1185">Reference proteome</keyword>
<feature type="region of interest" description="Disordered" evidence="1">
    <location>
        <begin position="263"/>
        <end position="392"/>
    </location>
</feature>
<feature type="compositionally biased region" description="Low complexity" evidence="1">
    <location>
        <begin position="273"/>
        <end position="292"/>
    </location>
</feature>
<feature type="compositionally biased region" description="Polar residues" evidence="1">
    <location>
        <begin position="302"/>
        <end position="311"/>
    </location>
</feature>
<evidence type="ECO:0000313" key="3">
    <source>
        <dbReference type="Proteomes" id="UP000199497"/>
    </source>
</evidence>
<name>A0A1H0WGE2_9ACTN</name>
<dbReference type="Proteomes" id="UP000199497">
    <property type="component" value="Unassembled WGS sequence"/>
</dbReference>
<dbReference type="EMBL" id="FNJR01000012">
    <property type="protein sequence ID" value="SDP89633.1"/>
    <property type="molecule type" value="Genomic_DNA"/>
</dbReference>
<dbReference type="STRING" id="405564.SAMN04487905_11241"/>
<dbReference type="AlphaFoldDB" id="A0A1H0WGE2"/>
<proteinExistence type="predicted"/>
<feature type="compositionally biased region" description="Low complexity" evidence="1">
    <location>
        <begin position="312"/>
        <end position="343"/>
    </location>
</feature>
<evidence type="ECO:0000256" key="1">
    <source>
        <dbReference type="SAM" id="MobiDB-lite"/>
    </source>
</evidence>
<gene>
    <name evidence="2" type="ORF">SAMN04487905_11241</name>
</gene>
<accession>A0A1H0WGE2</accession>
<reference evidence="3" key="1">
    <citation type="submission" date="2016-10" db="EMBL/GenBank/DDBJ databases">
        <authorList>
            <person name="Varghese N."/>
            <person name="Submissions S."/>
        </authorList>
    </citation>
    <scope>NUCLEOTIDE SEQUENCE [LARGE SCALE GENOMIC DNA]</scope>
    <source>
        <strain evidence="3">DSM 46732</strain>
    </source>
</reference>
<protein>
    <submittedName>
        <fullName evidence="2">Uncharacterized protein</fullName>
    </submittedName>
</protein>
<feature type="compositionally biased region" description="Basic and acidic residues" evidence="1">
    <location>
        <begin position="345"/>
        <end position="357"/>
    </location>
</feature>
<evidence type="ECO:0000313" key="2">
    <source>
        <dbReference type="EMBL" id="SDP89633.1"/>
    </source>
</evidence>
<sequence length="392" mass="43301">MRRLLEQARLRASEENEWDIVCLLHEAHGYATGRILKPDFDERYRLIKDSKRKDSLQKLVAGTLSRTLKFINEAGNDYLVEQPGAGLHDLLTRLRELGDDAQLLDAPEETPGRYRLVRGRAELMLWLQRVLSERIDIENPGETAQRIAMSSEKVEALAKDPDGQAILKATELKQRSDTLTELRKLVDDPTTGEEALQELLQHHPWIFGGRFVDAATRRRLVDGEELDIPLIRADGSLHIVELKRSLGVSGIIKRHRNAWVPTAEVHNAVGRPSTTSPASTSTDSASATNSGSKPSAPARPWSSATPSCTRRSPSASSTKPCAPSTPTPTASKSSPTPSSSTTPHAHWETRLPRKARETNSAPPPEKRRRTTVFPLQRRETSAGAGRGPATNR</sequence>
<organism evidence="2 3">
    <name type="scientific">Actinopolyspora xinjiangensis</name>
    <dbReference type="NCBI Taxonomy" id="405564"/>
    <lineage>
        <taxon>Bacteria</taxon>
        <taxon>Bacillati</taxon>
        <taxon>Actinomycetota</taxon>
        <taxon>Actinomycetes</taxon>
        <taxon>Actinopolysporales</taxon>
        <taxon>Actinopolysporaceae</taxon>
        <taxon>Actinopolyspora</taxon>
    </lineage>
</organism>